<dbReference type="InterPro" id="IPR051396">
    <property type="entry name" value="Bact_Antivir_Def_Nuclease"/>
</dbReference>
<evidence type="ECO:0000313" key="2">
    <source>
        <dbReference type="EMBL" id="MPM57805.1"/>
    </source>
</evidence>
<dbReference type="SUPFAM" id="SSF52540">
    <property type="entry name" value="P-loop containing nucleoside triphosphate hydrolases"/>
    <property type="match status" value="1"/>
</dbReference>
<dbReference type="InterPro" id="IPR003959">
    <property type="entry name" value="ATPase_AAA_core"/>
</dbReference>
<gene>
    <name evidence="2" type="ORF">SDC9_104628</name>
</gene>
<reference evidence="2" key="1">
    <citation type="submission" date="2019-08" db="EMBL/GenBank/DDBJ databases">
        <authorList>
            <person name="Kucharzyk K."/>
            <person name="Murdoch R.W."/>
            <person name="Higgins S."/>
            <person name="Loffler F."/>
        </authorList>
    </citation>
    <scope>NUCLEOTIDE SEQUENCE</scope>
</reference>
<dbReference type="GO" id="GO:0005524">
    <property type="term" value="F:ATP binding"/>
    <property type="evidence" value="ECO:0007669"/>
    <property type="project" value="InterPro"/>
</dbReference>
<name>A0A645AX38_9ZZZZ</name>
<dbReference type="PANTHER" id="PTHR43581:SF4">
    <property type="entry name" value="ATP_GTP PHOSPHATASE"/>
    <property type="match status" value="1"/>
</dbReference>
<organism evidence="2">
    <name type="scientific">bioreactor metagenome</name>
    <dbReference type="NCBI Taxonomy" id="1076179"/>
    <lineage>
        <taxon>unclassified sequences</taxon>
        <taxon>metagenomes</taxon>
        <taxon>ecological metagenomes</taxon>
    </lineage>
</organism>
<dbReference type="InterPro" id="IPR027417">
    <property type="entry name" value="P-loop_NTPase"/>
</dbReference>
<protein>
    <recommendedName>
        <fullName evidence="1">ATPase AAA-type core domain-containing protein</fullName>
    </recommendedName>
</protein>
<dbReference type="PANTHER" id="PTHR43581">
    <property type="entry name" value="ATP/GTP PHOSPHATASE"/>
    <property type="match status" value="1"/>
</dbReference>
<proteinExistence type="predicted"/>
<feature type="domain" description="ATPase AAA-type core" evidence="1">
    <location>
        <begin position="26"/>
        <end position="298"/>
    </location>
</feature>
<accession>A0A645AX38</accession>
<dbReference type="AlphaFoldDB" id="A0A645AX38"/>
<evidence type="ECO:0000259" key="1">
    <source>
        <dbReference type="Pfam" id="PF13304"/>
    </source>
</evidence>
<dbReference type="EMBL" id="VSSQ01016450">
    <property type="protein sequence ID" value="MPM57805.1"/>
    <property type="molecule type" value="Genomic_DNA"/>
</dbReference>
<comment type="caution">
    <text evidence="2">The sequence shown here is derived from an EMBL/GenBank/DDBJ whole genome shotgun (WGS) entry which is preliminary data.</text>
</comment>
<dbReference type="Pfam" id="PF13304">
    <property type="entry name" value="AAA_21"/>
    <property type="match status" value="1"/>
</dbReference>
<dbReference type="GO" id="GO:0016887">
    <property type="term" value="F:ATP hydrolysis activity"/>
    <property type="evidence" value="ECO:0007669"/>
    <property type="project" value="InterPro"/>
</dbReference>
<dbReference type="Gene3D" id="3.40.50.300">
    <property type="entry name" value="P-loop containing nucleotide triphosphate hydrolases"/>
    <property type="match status" value="2"/>
</dbReference>
<sequence>MITKLNIKNMRGLNQFSLENISQLTLFSGENNVGKSTLLESVFILLACNNPDLFIKINAMRGLLPVSRPEFMWEHLFYRSEMDSAISISCEIDGKVLSVSLERDETFIFQSAVADTIGKDFPAVPGSYPLKISYNYDGKKSFGHYVLRENGMGVHWKAKPEKLPKIAQYISPRYGDSLSDSAELFGKVELIDKKEMLIDALRLIDKDIVDISTILVDKKGYLYVRRQNGTRLPLFAMGDGINRLAIVLCSLITNSGGVLLLDEIENGVHYSAYDDLWKTLEKIALETQTQLFITTHSYECIKSAVSSLQHSECRKNLLSYVRLGRKGEDTVAHMFSAESLSLAISSEMEIR</sequence>